<evidence type="ECO:0000256" key="1">
    <source>
        <dbReference type="ARBA" id="ARBA00007734"/>
    </source>
</evidence>
<dbReference type="EMBL" id="FOHT01000029">
    <property type="protein sequence ID" value="SET91792.1"/>
    <property type="molecule type" value="Genomic_DNA"/>
</dbReference>
<name>X5DF54_9BACT</name>
<dbReference type="CDD" id="cd16894">
    <property type="entry name" value="MltD-like"/>
    <property type="match status" value="1"/>
</dbReference>
<dbReference type="SUPFAM" id="SSF53955">
    <property type="entry name" value="Lysozyme-like"/>
    <property type="match status" value="1"/>
</dbReference>
<keyword evidence="6" id="KW-1185">Reference proteome</keyword>
<dbReference type="PANTHER" id="PTHR37423">
    <property type="entry name" value="SOLUBLE LYTIC MUREIN TRANSGLYCOSYLASE-RELATED"/>
    <property type="match status" value="1"/>
</dbReference>
<sequence>MTKIWRRFIAPFLVVMNIAVVVVILVSAQSGKTEIVVEKDVMFEPVELPETVSFAGEKMPLERFYVKEALDRELLSNAYFHSQTIRYIKLVPRYFPIIEPILKEHGIPDDFKYLAVAESGLDPRAISPARAAGFWQLMEGTGKDYGLEINSEVDERYHIEKATHVACEYIKKAYEKFGSWTMVAAAYNRGMNGVNRQVERQKEDDYYDLLITTETARYVYRIVALKLILENPEKYKFYISEEDKYPIIPTKKVEIKGSVANFADYAQKQGLSYKVFKDFNPWLRENELTYSGRKRYWVEIPEL</sequence>
<keyword evidence="2" id="KW-0472">Membrane</keyword>
<dbReference type="InterPro" id="IPR008258">
    <property type="entry name" value="Transglycosylase_SLT_dom_1"/>
</dbReference>
<reference evidence="5 7" key="2">
    <citation type="submission" date="2016-10" db="EMBL/GenBank/DDBJ databases">
        <authorList>
            <person name="de Groot N.N."/>
        </authorList>
    </citation>
    <scope>NUCLEOTIDE SEQUENCE [LARGE SCALE GENOMIC DNA]</scope>
    <source>
        <strain evidence="5 7">DSM 25947</strain>
    </source>
</reference>
<comment type="similarity">
    <text evidence="1">Belongs to the transglycosylase Slt family.</text>
</comment>
<organism evidence="5 7">
    <name type="scientific">Draconibacterium orientale</name>
    <dbReference type="NCBI Taxonomy" id="1168034"/>
    <lineage>
        <taxon>Bacteria</taxon>
        <taxon>Pseudomonadati</taxon>
        <taxon>Bacteroidota</taxon>
        <taxon>Bacteroidia</taxon>
        <taxon>Marinilabiliales</taxon>
        <taxon>Prolixibacteraceae</taxon>
        <taxon>Draconibacterium</taxon>
    </lineage>
</organism>
<keyword evidence="2" id="KW-1133">Transmembrane helix</keyword>
<dbReference type="AlphaFoldDB" id="X5DF54"/>
<accession>X5DF54</accession>
<evidence type="ECO:0000313" key="4">
    <source>
        <dbReference type="EMBL" id="AHW59007.1"/>
    </source>
</evidence>
<feature type="domain" description="Transglycosylase SLT" evidence="3">
    <location>
        <begin position="98"/>
        <end position="207"/>
    </location>
</feature>
<protein>
    <submittedName>
        <fullName evidence="4">Murein transglycosylase</fullName>
    </submittedName>
    <submittedName>
        <fullName evidence="5">Transglycosylase SLT domain-containing protein</fullName>
    </submittedName>
</protein>
<reference evidence="4 6" key="1">
    <citation type="submission" date="2014-03" db="EMBL/GenBank/DDBJ databases">
        <title>Complete genome sequence of a deeply braunched marine Bacteroidia bacterium Draconibacterium orientale type strain FH5T.</title>
        <authorList>
            <person name="Li X."/>
            <person name="Wang X."/>
            <person name="Xie Z."/>
            <person name="Du Z."/>
            <person name="Chen G."/>
        </authorList>
    </citation>
    <scope>NUCLEOTIDE SEQUENCE [LARGE SCALE GENOMIC DNA]</scope>
    <source>
        <strain evidence="4 6">FH5</strain>
    </source>
</reference>
<evidence type="ECO:0000313" key="5">
    <source>
        <dbReference type="EMBL" id="SET91792.1"/>
    </source>
</evidence>
<proteinExistence type="inferred from homology"/>
<dbReference type="KEGG" id="dori:FH5T_03820"/>
<evidence type="ECO:0000313" key="7">
    <source>
        <dbReference type="Proteomes" id="UP000181981"/>
    </source>
</evidence>
<keyword evidence="2" id="KW-0812">Transmembrane</keyword>
<dbReference type="HOGENOM" id="CLU_009520_1_1_10"/>
<dbReference type="PANTHER" id="PTHR37423:SF2">
    <property type="entry name" value="MEMBRANE-BOUND LYTIC MUREIN TRANSGLYCOSYLASE C"/>
    <property type="match status" value="1"/>
</dbReference>
<dbReference type="Gene3D" id="1.10.530.10">
    <property type="match status" value="1"/>
</dbReference>
<evidence type="ECO:0000256" key="2">
    <source>
        <dbReference type="SAM" id="Phobius"/>
    </source>
</evidence>
<dbReference type="STRING" id="1168034.FH5T_03820"/>
<dbReference type="EMBL" id="CP007451">
    <property type="protein sequence ID" value="AHW59007.1"/>
    <property type="molecule type" value="Genomic_DNA"/>
</dbReference>
<evidence type="ECO:0000313" key="6">
    <source>
        <dbReference type="Proteomes" id="UP000023772"/>
    </source>
</evidence>
<dbReference type="Proteomes" id="UP000023772">
    <property type="component" value="Chromosome"/>
</dbReference>
<gene>
    <name evidence="4" type="ORF">FH5T_03820</name>
    <name evidence="5" type="ORF">SAMN05444285_1293</name>
</gene>
<evidence type="ECO:0000259" key="3">
    <source>
        <dbReference type="Pfam" id="PF01464"/>
    </source>
</evidence>
<dbReference type="eggNOG" id="COG0741">
    <property type="taxonomic scope" value="Bacteria"/>
</dbReference>
<dbReference type="Proteomes" id="UP000181981">
    <property type="component" value="Unassembled WGS sequence"/>
</dbReference>
<dbReference type="Pfam" id="PF01464">
    <property type="entry name" value="SLT"/>
    <property type="match status" value="1"/>
</dbReference>
<dbReference type="InterPro" id="IPR023346">
    <property type="entry name" value="Lysozyme-like_dom_sf"/>
</dbReference>
<feature type="transmembrane region" description="Helical" evidence="2">
    <location>
        <begin position="7"/>
        <end position="28"/>
    </location>
</feature>